<reference evidence="2" key="1">
    <citation type="journal article" date="2019" name="Int. J. Syst. Evol. Microbiol.">
        <title>The Global Catalogue of Microorganisms (GCM) 10K type strain sequencing project: providing services to taxonomists for standard genome sequencing and annotation.</title>
        <authorList>
            <consortium name="The Broad Institute Genomics Platform"/>
            <consortium name="The Broad Institute Genome Sequencing Center for Infectious Disease"/>
            <person name="Wu L."/>
            <person name="Ma J."/>
        </authorList>
    </citation>
    <scope>NUCLEOTIDE SEQUENCE [LARGE SCALE GENOMIC DNA]</scope>
    <source>
        <strain evidence="2">CCM 8725</strain>
    </source>
</reference>
<protein>
    <submittedName>
        <fullName evidence="1">Uncharacterized protein</fullName>
    </submittedName>
</protein>
<sequence>MEKKHISTLLNYSQPGHSNLEFVDINVLDDQALFIDPCLIEIQQGAWYKNATNLLNNFFNEFYRAYRNNDTHRKIELLSYAGEINYTKLGYGNGDNGHGNTAEGLLETFKNLEQLTVNIPTITKPMDIPVTISGFSEDGLSDMMTNILHLQLNEFTLAQLAIAKVEPNSEDTFNTWDAATSAWKEVTLPCYRHENNKILLTPKNIVRKKFFFGANQFLMRVILERAKKETAYTTPKGKTRYRTTKKDLKNAIPKDERSWRYNYINEKTKTDQSFLKDYHDIIPNLYYNKAMNNEELDNFIY</sequence>
<proteinExistence type="predicted"/>
<evidence type="ECO:0000313" key="1">
    <source>
        <dbReference type="EMBL" id="MFD2409042.1"/>
    </source>
</evidence>
<dbReference type="Proteomes" id="UP001597448">
    <property type="component" value="Unassembled WGS sequence"/>
</dbReference>
<dbReference type="RefSeq" id="WP_209991978.1">
    <property type="nucleotide sequence ID" value="NZ_JBHUKY010000011.1"/>
</dbReference>
<accession>A0ABW5F5V8</accession>
<gene>
    <name evidence="1" type="ORF">ACFSX3_04130</name>
</gene>
<keyword evidence="2" id="KW-1185">Reference proteome</keyword>
<evidence type="ECO:0000313" key="2">
    <source>
        <dbReference type="Proteomes" id="UP001597448"/>
    </source>
</evidence>
<comment type="caution">
    <text evidence="1">The sequence shown here is derived from an EMBL/GenBank/DDBJ whole genome shotgun (WGS) entry which is preliminary data.</text>
</comment>
<name>A0ABW5F5V8_9BACL</name>
<dbReference type="EMBL" id="JBHUKY010000011">
    <property type="protein sequence ID" value="MFD2409042.1"/>
    <property type="molecule type" value="Genomic_DNA"/>
</dbReference>
<organism evidence="1 2">
    <name type="scientific">Paenibacillus rhizoplanae</name>
    <dbReference type="NCBI Taxonomy" id="1917181"/>
    <lineage>
        <taxon>Bacteria</taxon>
        <taxon>Bacillati</taxon>
        <taxon>Bacillota</taxon>
        <taxon>Bacilli</taxon>
        <taxon>Bacillales</taxon>
        <taxon>Paenibacillaceae</taxon>
        <taxon>Paenibacillus</taxon>
    </lineage>
</organism>